<accession>A0A0M2SJA0</accession>
<comment type="caution">
    <text evidence="16">The sequence shown here is derived from an EMBL/GenBank/DDBJ whole genome shotgun (WGS) entry which is preliminary data.</text>
</comment>
<evidence type="ECO:0000256" key="3">
    <source>
        <dbReference type="ARBA" id="ARBA00008663"/>
    </source>
</evidence>
<dbReference type="Pfam" id="PF00224">
    <property type="entry name" value="PK"/>
    <property type="match status" value="1"/>
</dbReference>
<dbReference type="STRING" id="1432562.WN59_12830"/>
<evidence type="ECO:0000256" key="1">
    <source>
        <dbReference type="ARBA" id="ARBA00001958"/>
    </source>
</evidence>
<keyword evidence="6 14" id="KW-0808">Transferase</keyword>
<name>A0A0M2SJA0_9STAP</name>
<evidence type="ECO:0000256" key="7">
    <source>
        <dbReference type="ARBA" id="ARBA00022723"/>
    </source>
</evidence>
<evidence type="ECO:0000256" key="11">
    <source>
        <dbReference type="ARBA" id="ARBA00022842"/>
    </source>
</evidence>
<dbReference type="AlphaFoldDB" id="A0A0M2SJA0"/>
<evidence type="ECO:0000259" key="15">
    <source>
        <dbReference type="Pfam" id="PF00224"/>
    </source>
</evidence>
<comment type="catalytic activity">
    <reaction evidence="14">
        <text>pyruvate + ATP = phosphoenolpyruvate + ADP + H(+)</text>
        <dbReference type="Rhea" id="RHEA:18157"/>
        <dbReference type="ChEBI" id="CHEBI:15361"/>
        <dbReference type="ChEBI" id="CHEBI:15378"/>
        <dbReference type="ChEBI" id="CHEBI:30616"/>
        <dbReference type="ChEBI" id="CHEBI:58702"/>
        <dbReference type="ChEBI" id="CHEBI:456216"/>
        <dbReference type="EC" id="2.7.1.40"/>
    </reaction>
</comment>
<dbReference type="GO" id="GO:0004743">
    <property type="term" value="F:pyruvate kinase activity"/>
    <property type="evidence" value="ECO:0007669"/>
    <property type="project" value="UniProtKB-EC"/>
</dbReference>
<dbReference type="GO" id="GO:0000287">
    <property type="term" value="F:magnesium ion binding"/>
    <property type="evidence" value="ECO:0007669"/>
    <property type="project" value="InterPro"/>
</dbReference>
<evidence type="ECO:0000256" key="2">
    <source>
        <dbReference type="ARBA" id="ARBA00004997"/>
    </source>
</evidence>
<gene>
    <name evidence="16" type="ORF">WN59_12830</name>
</gene>
<evidence type="ECO:0000256" key="10">
    <source>
        <dbReference type="ARBA" id="ARBA00022840"/>
    </source>
</evidence>
<evidence type="ECO:0000256" key="8">
    <source>
        <dbReference type="ARBA" id="ARBA00022741"/>
    </source>
</evidence>
<protein>
    <recommendedName>
        <fullName evidence="5 14">Pyruvate kinase</fullName>
        <ecNumber evidence="4 14">2.7.1.40</ecNumber>
    </recommendedName>
</protein>
<evidence type="ECO:0000256" key="14">
    <source>
        <dbReference type="RuleBase" id="RU000504"/>
    </source>
</evidence>
<keyword evidence="10" id="KW-0067">ATP-binding</keyword>
<dbReference type="EMBL" id="LAYZ01000026">
    <property type="protein sequence ID" value="KKK32927.1"/>
    <property type="molecule type" value="Genomic_DNA"/>
</dbReference>
<dbReference type="UniPathway" id="UPA00109">
    <property type="reaction ID" value="UER00188"/>
</dbReference>
<dbReference type="InterPro" id="IPR015813">
    <property type="entry name" value="Pyrv/PenolPyrv_kinase-like_dom"/>
</dbReference>
<keyword evidence="7" id="KW-0479">Metal-binding</keyword>
<dbReference type="Gene3D" id="3.20.20.60">
    <property type="entry name" value="Phosphoenolpyruvate-binding domains"/>
    <property type="match status" value="1"/>
</dbReference>
<organism evidence="16 17">
    <name type="scientific">Salinicoccus sediminis</name>
    <dbReference type="NCBI Taxonomy" id="1432562"/>
    <lineage>
        <taxon>Bacteria</taxon>
        <taxon>Bacillati</taxon>
        <taxon>Bacillota</taxon>
        <taxon>Bacilli</taxon>
        <taxon>Bacillales</taxon>
        <taxon>Staphylococcaceae</taxon>
        <taxon>Salinicoccus</taxon>
    </lineage>
</organism>
<reference evidence="16 17" key="1">
    <citation type="submission" date="2015-04" db="EMBL/GenBank/DDBJ databases">
        <title>Taxonomic description and genome sequence of Salinicoccus sediminis sp. nov., a novel hyper halotolerant bacterium isolated from marine sediment.</title>
        <authorList>
            <person name="Mathan Kumar R."/>
            <person name="Kaur G."/>
            <person name="Kumar N."/>
            <person name="Kumar A."/>
            <person name="Singh N.K."/>
            <person name="Kaur N."/>
            <person name="Mayilraj S."/>
        </authorList>
    </citation>
    <scope>NUCLEOTIDE SEQUENCE [LARGE SCALE GENOMIC DNA]</scope>
    <source>
        <strain evidence="16 17">SV-16</strain>
    </source>
</reference>
<dbReference type="EC" id="2.7.1.40" evidence="4 14"/>
<comment type="cofactor">
    <cofactor evidence="1">
        <name>K(+)</name>
        <dbReference type="ChEBI" id="CHEBI:29103"/>
    </cofactor>
</comment>
<sequence>MNGRGVVSMDMKEGRALLEKVMEVRKSVIEEGDRLYGRWNRTPIRKAYENSAQNLAHYMAFRKMDLRELQERLIPWGVSSLGRLEADVLGTLNALTKTLGSITGEDVGGIDYRSQASFRERNEALRNNTDEIFGGNRHDRNERILVTMPAAAGSDYSLVESLISSGMNMARINCAHDDPEVWGGMIENIREAEKKTGHTCRVLMDISGPKIRTKTLLTTKRNPKVKEGERFLISGQTSMTLPKGIELAVNTSVPEVLGKMKKGQVVKLDDGHIEAEVTETVDGGVICEVVRTVKENGVKVKTEKGINIPDVDYKLDVLTEQDYKDLDFAAGHADAIAFSFIKDKSDIDLIETALRDRLTDERRDLPAIAKIETTEGIRNLPEIIQQAAGARPFGVMLARGDLAVETGYERLSEVQEELLWICEAGHVPVIWATQVVESLVKTGIPTRSEISDVVAGSRAECIMLNKGDYIVDGVEVVSDILKKFEVHQYKKTAMLRSLSIAEDAFKD</sequence>
<evidence type="ECO:0000256" key="6">
    <source>
        <dbReference type="ARBA" id="ARBA00022679"/>
    </source>
</evidence>
<dbReference type="InterPro" id="IPR001697">
    <property type="entry name" value="Pyr_Knase"/>
</dbReference>
<keyword evidence="12 14" id="KW-0324">Glycolysis</keyword>
<keyword evidence="9 14" id="KW-0418">Kinase</keyword>
<dbReference type="GO" id="GO:0030955">
    <property type="term" value="F:potassium ion binding"/>
    <property type="evidence" value="ECO:0007669"/>
    <property type="project" value="InterPro"/>
</dbReference>
<dbReference type="Proteomes" id="UP000034287">
    <property type="component" value="Unassembled WGS sequence"/>
</dbReference>
<dbReference type="PRINTS" id="PR01050">
    <property type="entry name" value="PYRUVTKNASE"/>
</dbReference>
<dbReference type="InterPro" id="IPR015806">
    <property type="entry name" value="Pyrv_Knase_insert_dom_sf"/>
</dbReference>
<comment type="similarity">
    <text evidence="3 14">Belongs to the pyruvate kinase family.</text>
</comment>
<evidence type="ECO:0000313" key="16">
    <source>
        <dbReference type="EMBL" id="KKK32927.1"/>
    </source>
</evidence>
<keyword evidence="8" id="KW-0547">Nucleotide-binding</keyword>
<evidence type="ECO:0000256" key="4">
    <source>
        <dbReference type="ARBA" id="ARBA00012142"/>
    </source>
</evidence>
<keyword evidence="11 14" id="KW-0460">Magnesium</keyword>
<dbReference type="InterPro" id="IPR015793">
    <property type="entry name" value="Pyrv_Knase_brl"/>
</dbReference>
<comment type="pathway">
    <text evidence="2 14">Carbohydrate degradation; glycolysis; pyruvate from D-glyceraldehyde 3-phosphate: step 5/5.</text>
</comment>
<evidence type="ECO:0000256" key="12">
    <source>
        <dbReference type="ARBA" id="ARBA00023152"/>
    </source>
</evidence>
<evidence type="ECO:0000256" key="9">
    <source>
        <dbReference type="ARBA" id="ARBA00022777"/>
    </source>
</evidence>
<dbReference type="PATRIC" id="fig|1432562.3.peg.2575"/>
<evidence type="ECO:0000256" key="13">
    <source>
        <dbReference type="ARBA" id="ARBA00023317"/>
    </source>
</evidence>
<dbReference type="Gene3D" id="2.40.33.10">
    <property type="entry name" value="PK beta-barrel domain-like"/>
    <property type="match status" value="1"/>
</dbReference>
<dbReference type="InterPro" id="IPR040442">
    <property type="entry name" value="Pyrv_kinase-like_dom_sf"/>
</dbReference>
<dbReference type="PANTHER" id="PTHR11817">
    <property type="entry name" value="PYRUVATE KINASE"/>
    <property type="match status" value="1"/>
</dbReference>
<dbReference type="SUPFAM" id="SSF51621">
    <property type="entry name" value="Phosphoenolpyruvate/pyruvate domain"/>
    <property type="match status" value="1"/>
</dbReference>
<dbReference type="GO" id="GO:0016301">
    <property type="term" value="F:kinase activity"/>
    <property type="evidence" value="ECO:0007669"/>
    <property type="project" value="UniProtKB-KW"/>
</dbReference>
<evidence type="ECO:0000313" key="17">
    <source>
        <dbReference type="Proteomes" id="UP000034287"/>
    </source>
</evidence>
<dbReference type="InterPro" id="IPR011037">
    <property type="entry name" value="Pyrv_Knase-like_insert_dom_sf"/>
</dbReference>
<proteinExistence type="inferred from homology"/>
<keyword evidence="13" id="KW-0670">Pyruvate</keyword>
<dbReference type="SUPFAM" id="SSF50800">
    <property type="entry name" value="PK beta-barrel domain-like"/>
    <property type="match status" value="1"/>
</dbReference>
<feature type="domain" description="Pyruvate kinase barrel" evidence="15">
    <location>
        <begin position="141"/>
        <end position="465"/>
    </location>
</feature>
<dbReference type="GO" id="GO:0005524">
    <property type="term" value="F:ATP binding"/>
    <property type="evidence" value="ECO:0007669"/>
    <property type="project" value="UniProtKB-KW"/>
</dbReference>
<keyword evidence="17" id="KW-1185">Reference proteome</keyword>
<evidence type="ECO:0000256" key="5">
    <source>
        <dbReference type="ARBA" id="ARBA00018587"/>
    </source>
</evidence>